<dbReference type="HOGENOM" id="CLU_035990_5_0_5"/>
<dbReference type="AlphaFoldDB" id="Q0ANJ6"/>
<dbReference type="KEGG" id="mmr:Mmar10_1849"/>
<evidence type="ECO:0000313" key="1">
    <source>
        <dbReference type="EMBL" id="ABI66141.1"/>
    </source>
</evidence>
<organism evidence="1 2">
    <name type="scientific">Maricaulis maris (strain MCS10)</name>
    <name type="common">Caulobacter maris</name>
    <dbReference type="NCBI Taxonomy" id="394221"/>
    <lineage>
        <taxon>Bacteria</taxon>
        <taxon>Pseudomonadati</taxon>
        <taxon>Pseudomonadota</taxon>
        <taxon>Alphaproteobacteria</taxon>
        <taxon>Maricaulales</taxon>
        <taxon>Maricaulaceae</taxon>
        <taxon>Maricaulis</taxon>
    </lineage>
</organism>
<accession>Q0ANJ6</accession>
<dbReference type="InterPro" id="IPR036590">
    <property type="entry name" value="SRAP-like"/>
</dbReference>
<keyword evidence="2" id="KW-1185">Reference proteome</keyword>
<dbReference type="Gene3D" id="3.90.1680.10">
    <property type="entry name" value="SOS response associated peptidase-like"/>
    <property type="match status" value="1"/>
</dbReference>
<dbReference type="InterPro" id="IPR003738">
    <property type="entry name" value="SRAP"/>
</dbReference>
<dbReference type="eggNOG" id="COG2135">
    <property type="taxonomic scope" value="Bacteria"/>
</dbReference>
<gene>
    <name evidence="1" type="ordered locus">Mmar10_1849</name>
</gene>
<evidence type="ECO:0000313" key="2">
    <source>
        <dbReference type="Proteomes" id="UP000001964"/>
    </source>
</evidence>
<dbReference type="Proteomes" id="UP000001964">
    <property type="component" value="Chromosome"/>
</dbReference>
<dbReference type="STRING" id="394221.Mmar10_1849"/>
<protein>
    <recommendedName>
        <fullName evidence="3">Abasic site processing protein</fullName>
    </recommendedName>
</protein>
<dbReference type="EMBL" id="CP000449">
    <property type="protein sequence ID" value="ABI66141.1"/>
    <property type="molecule type" value="Genomic_DNA"/>
</dbReference>
<dbReference type="SUPFAM" id="SSF143081">
    <property type="entry name" value="BB1717-like"/>
    <property type="match status" value="1"/>
</dbReference>
<dbReference type="OrthoDB" id="9782620at2"/>
<dbReference type="Pfam" id="PF02586">
    <property type="entry name" value="SRAP"/>
    <property type="match status" value="1"/>
</dbReference>
<dbReference type="GO" id="GO:0003697">
    <property type="term" value="F:single-stranded DNA binding"/>
    <property type="evidence" value="ECO:0007669"/>
    <property type="project" value="InterPro"/>
</dbReference>
<name>Q0ANJ6_MARMM</name>
<proteinExistence type="predicted"/>
<dbReference type="GO" id="GO:0106300">
    <property type="term" value="P:protein-DNA covalent cross-linking repair"/>
    <property type="evidence" value="ECO:0007669"/>
    <property type="project" value="InterPro"/>
</dbReference>
<evidence type="ECO:0008006" key="3">
    <source>
        <dbReference type="Google" id="ProtNLM"/>
    </source>
</evidence>
<dbReference type="RefSeq" id="WP_011643786.1">
    <property type="nucleotide sequence ID" value="NC_008347.1"/>
</dbReference>
<reference evidence="1 2" key="1">
    <citation type="submission" date="2006-08" db="EMBL/GenBank/DDBJ databases">
        <title>Complete sequence of Maricaulis maris MCS10.</title>
        <authorList>
            <consortium name="US DOE Joint Genome Institute"/>
            <person name="Copeland A."/>
            <person name="Lucas S."/>
            <person name="Lapidus A."/>
            <person name="Barry K."/>
            <person name="Detter J.C."/>
            <person name="Glavina del Rio T."/>
            <person name="Hammon N."/>
            <person name="Israni S."/>
            <person name="Dalin E."/>
            <person name="Tice H."/>
            <person name="Pitluck S."/>
            <person name="Saunders E."/>
            <person name="Brettin T."/>
            <person name="Bruce D."/>
            <person name="Han C."/>
            <person name="Tapia R."/>
            <person name="Gilna P."/>
            <person name="Schmutz J."/>
            <person name="Larimer F."/>
            <person name="Land M."/>
            <person name="Hauser L."/>
            <person name="Kyrpides N."/>
            <person name="Mikhailova N."/>
            <person name="Viollier P."/>
            <person name="Stephens C."/>
            <person name="Richardson P."/>
        </authorList>
    </citation>
    <scope>NUCLEOTIDE SEQUENCE [LARGE SCALE GENOMIC DNA]</scope>
    <source>
        <strain evidence="1 2">MCS10</strain>
    </source>
</reference>
<sequence length="219" mass="24332">MCNLYRINASLDAMRSAVGQIGFDLGVEAAIGNFPGINALYPDQDGVVIHAVGGGARLSSMRWGFPPAGQGKSPITNIRNLASPWWRRVNRDYLLEPEFRCLVPFTRFAEPIAGRRNAWFAVPRQEVAFFAGVWRPWQGERLAPVPGKARRQRTPDDWRLYAFLTCEPNAVVSPIHPKAMPVILAEPDDCRAWLAGGEASLALQRPLANENLDLVERDA</sequence>